<accession>A0ABZ3IYW4</accession>
<feature type="transmembrane region" description="Helical" evidence="1">
    <location>
        <begin position="6"/>
        <end position="23"/>
    </location>
</feature>
<dbReference type="Proteomes" id="UP000216052">
    <property type="component" value="Chromosome"/>
</dbReference>
<reference evidence="2" key="1">
    <citation type="submission" date="2024-05" db="EMBL/GenBank/DDBJ databases">
        <title>Isolation and characterization of Sporomusa carbonis sp. nov., a carboxydotrophic hydrogenogen in the genus of Sporomusa isolated from a charcoal burning pile.</title>
        <authorList>
            <person name="Boeer T."/>
            <person name="Rosenbaum F."/>
            <person name="Eysell L."/>
            <person name="Mueller V."/>
            <person name="Daniel R."/>
            <person name="Poehlein A."/>
        </authorList>
    </citation>
    <scope>NUCLEOTIDE SEQUENCE [LARGE SCALE GENOMIC DNA]</scope>
    <source>
        <strain evidence="2">DSM 3132</strain>
    </source>
</reference>
<evidence type="ECO:0000313" key="2">
    <source>
        <dbReference type="EMBL" id="XFO70975.1"/>
    </source>
</evidence>
<organism evidence="2 3">
    <name type="scientific">Sporomusa acidovorans (strain ATCC 49682 / DSM 3132 / Mol)</name>
    <dbReference type="NCBI Taxonomy" id="1123286"/>
    <lineage>
        <taxon>Bacteria</taxon>
        <taxon>Bacillati</taxon>
        <taxon>Bacillota</taxon>
        <taxon>Negativicutes</taxon>
        <taxon>Selenomonadales</taxon>
        <taxon>Sporomusaceae</taxon>
        <taxon>Sporomusa</taxon>
    </lineage>
</organism>
<evidence type="ECO:0000256" key="1">
    <source>
        <dbReference type="SAM" id="Phobius"/>
    </source>
</evidence>
<gene>
    <name evidence="2" type="ORF">SPACI_009750</name>
</gene>
<keyword evidence="3" id="KW-1185">Reference proteome</keyword>
<dbReference type="Pfam" id="PF12841">
    <property type="entry name" value="YvrJ"/>
    <property type="match status" value="1"/>
</dbReference>
<evidence type="ECO:0008006" key="4">
    <source>
        <dbReference type="Google" id="ProtNLM"/>
    </source>
</evidence>
<dbReference type="EMBL" id="CP155571">
    <property type="protein sequence ID" value="XFO70975.1"/>
    <property type="molecule type" value="Genomic_DNA"/>
</dbReference>
<name>A0ABZ3IYW4_SPOA4</name>
<sequence length="95" mass="10582">MEELACLTATYGFPLVVAFYLMVRLEKRLTELISAINQMCSCVERMEVTKKGCLRQCMARRPSADTERIEAAEAEAESALVRERVLPVEAVPASS</sequence>
<keyword evidence="1" id="KW-1133">Transmembrane helix</keyword>
<evidence type="ECO:0000313" key="3">
    <source>
        <dbReference type="Proteomes" id="UP000216052"/>
    </source>
</evidence>
<keyword evidence="1" id="KW-0812">Transmembrane</keyword>
<dbReference type="InterPro" id="IPR024419">
    <property type="entry name" value="YvrJ"/>
</dbReference>
<proteinExistence type="predicted"/>
<keyword evidence="1" id="KW-0472">Membrane</keyword>
<dbReference type="RefSeq" id="WP_093793634.1">
    <property type="nucleotide sequence ID" value="NZ_CP155571.1"/>
</dbReference>
<protein>
    <recommendedName>
        <fullName evidence="4">YvrJ protein family protein</fullName>
    </recommendedName>
</protein>